<comment type="function">
    <text evidence="5">PPIases accelerate the folding of proteins. It catalyzes the cis-trans isomerization of proline imidic peptide bonds in oligopeptides.</text>
</comment>
<dbReference type="PANTHER" id="PTHR11071">
    <property type="entry name" value="PEPTIDYL-PROLYL CIS-TRANS ISOMERASE"/>
    <property type="match status" value="1"/>
</dbReference>
<name>A0A2J8A313_9CHLO</name>
<dbReference type="GO" id="GO:0016018">
    <property type="term" value="F:cyclosporin A binding"/>
    <property type="evidence" value="ECO:0007669"/>
    <property type="project" value="TreeGrafter"/>
</dbReference>
<gene>
    <name evidence="7" type="ORF">TSOC_006675</name>
</gene>
<dbReference type="InterPro" id="IPR020892">
    <property type="entry name" value="Cyclophilin-type_PPIase_CS"/>
</dbReference>
<evidence type="ECO:0000256" key="4">
    <source>
        <dbReference type="ARBA" id="ARBA00023235"/>
    </source>
</evidence>
<dbReference type="PROSITE" id="PS50072">
    <property type="entry name" value="CSA_PPIASE_2"/>
    <property type="match status" value="1"/>
</dbReference>
<dbReference type="EC" id="5.2.1.8" evidence="5"/>
<keyword evidence="3 5" id="KW-0697">Rotamase</keyword>
<dbReference type="OrthoDB" id="193499at2759"/>
<dbReference type="Pfam" id="PF00160">
    <property type="entry name" value="Pro_isomerase"/>
    <property type="match status" value="1"/>
</dbReference>
<comment type="catalytic activity">
    <reaction evidence="1 5">
        <text>[protein]-peptidylproline (omega=180) = [protein]-peptidylproline (omega=0)</text>
        <dbReference type="Rhea" id="RHEA:16237"/>
        <dbReference type="Rhea" id="RHEA-COMP:10747"/>
        <dbReference type="Rhea" id="RHEA-COMP:10748"/>
        <dbReference type="ChEBI" id="CHEBI:83833"/>
        <dbReference type="ChEBI" id="CHEBI:83834"/>
        <dbReference type="EC" id="5.2.1.8"/>
    </reaction>
</comment>
<proteinExistence type="inferred from homology"/>
<dbReference type="GO" id="GO:0003755">
    <property type="term" value="F:peptidyl-prolyl cis-trans isomerase activity"/>
    <property type="evidence" value="ECO:0007669"/>
    <property type="project" value="UniProtKB-UniRule"/>
</dbReference>
<dbReference type="GO" id="GO:0006457">
    <property type="term" value="P:protein folding"/>
    <property type="evidence" value="ECO:0007669"/>
    <property type="project" value="InterPro"/>
</dbReference>
<organism evidence="7 8">
    <name type="scientific">Tetrabaena socialis</name>
    <dbReference type="NCBI Taxonomy" id="47790"/>
    <lineage>
        <taxon>Eukaryota</taxon>
        <taxon>Viridiplantae</taxon>
        <taxon>Chlorophyta</taxon>
        <taxon>core chlorophytes</taxon>
        <taxon>Chlorophyceae</taxon>
        <taxon>CS clade</taxon>
        <taxon>Chlamydomonadales</taxon>
        <taxon>Tetrabaenaceae</taxon>
        <taxon>Tetrabaena</taxon>
    </lineage>
</organism>
<evidence type="ECO:0000313" key="8">
    <source>
        <dbReference type="Proteomes" id="UP000236333"/>
    </source>
</evidence>
<sequence length="247" mass="25475">MGQGASGMGGAPSAEAIATMAKAKMAYQPPLGAPNPSNPLVFFDLKLGRYGDATPIGRIVMELKADVTPRTAENFRQLCLREPGKGFKESRFHRVIPSFMCQGGDFTRDNGTGGVSIYGAMFEDENFKLTHTGPGVLSMANAGPNTNGSQFFLCTAQTTWLNGKHVVFGQVVDGYEVVKAVEACGSRSGETAYDVMVADCGVLPAGAARAAAPAAQQAARGGAMGASARAFSTAAAAPARPFSAGLA</sequence>
<dbReference type="PANTHER" id="PTHR11071:SF558">
    <property type="entry name" value="YCF3-RELATED"/>
    <property type="match status" value="1"/>
</dbReference>
<accession>A0A2J8A313</accession>
<feature type="domain" description="PPIase cyclophilin-type" evidence="6">
    <location>
        <begin position="54"/>
        <end position="202"/>
    </location>
</feature>
<protein>
    <recommendedName>
        <fullName evidence="5">Peptidyl-prolyl cis-trans isomerase</fullName>
        <shortName evidence="5">PPIase</shortName>
        <ecNumber evidence="5">5.2.1.8</ecNumber>
    </recommendedName>
</protein>
<evidence type="ECO:0000256" key="2">
    <source>
        <dbReference type="ARBA" id="ARBA00007365"/>
    </source>
</evidence>
<evidence type="ECO:0000256" key="3">
    <source>
        <dbReference type="ARBA" id="ARBA00023110"/>
    </source>
</evidence>
<evidence type="ECO:0000259" key="6">
    <source>
        <dbReference type="PROSITE" id="PS50072"/>
    </source>
</evidence>
<evidence type="ECO:0000256" key="5">
    <source>
        <dbReference type="RuleBase" id="RU363019"/>
    </source>
</evidence>
<evidence type="ECO:0000313" key="7">
    <source>
        <dbReference type="EMBL" id="PNH06917.1"/>
    </source>
</evidence>
<comment type="similarity">
    <text evidence="2 5">Belongs to the cyclophilin-type PPIase family.</text>
</comment>
<dbReference type="AlphaFoldDB" id="A0A2J8A313"/>
<comment type="caution">
    <text evidence="7">The sequence shown here is derived from an EMBL/GenBank/DDBJ whole genome shotgun (WGS) entry which is preliminary data.</text>
</comment>
<reference evidence="7 8" key="1">
    <citation type="journal article" date="2017" name="Mol. Biol. Evol.">
        <title>The 4-celled Tetrabaena socialis nuclear genome reveals the essential components for genetic control of cell number at the origin of multicellularity in the volvocine lineage.</title>
        <authorList>
            <person name="Featherston J."/>
            <person name="Arakaki Y."/>
            <person name="Hanschen E.R."/>
            <person name="Ferris P.J."/>
            <person name="Michod R.E."/>
            <person name="Olson B.J.S.C."/>
            <person name="Nozaki H."/>
            <person name="Durand P.M."/>
        </authorList>
    </citation>
    <scope>NUCLEOTIDE SEQUENCE [LARGE SCALE GENOMIC DNA]</scope>
    <source>
        <strain evidence="7 8">NIES-571</strain>
    </source>
</reference>
<dbReference type="Proteomes" id="UP000236333">
    <property type="component" value="Unassembled WGS sequence"/>
</dbReference>
<evidence type="ECO:0000256" key="1">
    <source>
        <dbReference type="ARBA" id="ARBA00000971"/>
    </source>
</evidence>
<feature type="non-terminal residue" evidence="7">
    <location>
        <position position="247"/>
    </location>
</feature>
<dbReference type="EMBL" id="PGGS01000208">
    <property type="protein sequence ID" value="PNH06917.1"/>
    <property type="molecule type" value="Genomic_DNA"/>
</dbReference>
<keyword evidence="4 5" id="KW-0413">Isomerase</keyword>
<dbReference type="Gene3D" id="2.40.100.10">
    <property type="entry name" value="Cyclophilin-like"/>
    <property type="match status" value="1"/>
</dbReference>
<dbReference type="PRINTS" id="PR00153">
    <property type="entry name" value="CSAPPISMRASE"/>
</dbReference>
<dbReference type="PROSITE" id="PS00170">
    <property type="entry name" value="CSA_PPIASE_1"/>
    <property type="match status" value="1"/>
</dbReference>
<dbReference type="FunFam" id="2.40.100.10:FF:000013">
    <property type="entry name" value="Peptidyl-prolyl cis-trans isomerase"/>
    <property type="match status" value="1"/>
</dbReference>
<dbReference type="InterPro" id="IPR029000">
    <property type="entry name" value="Cyclophilin-like_dom_sf"/>
</dbReference>
<dbReference type="GO" id="GO:0005737">
    <property type="term" value="C:cytoplasm"/>
    <property type="evidence" value="ECO:0007669"/>
    <property type="project" value="TreeGrafter"/>
</dbReference>
<dbReference type="InterPro" id="IPR002130">
    <property type="entry name" value="Cyclophilin-type_PPIase_dom"/>
</dbReference>
<dbReference type="SUPFAM" id="SSF50891">
    <property type="entry name" value="Cyclophilin-like"/>
    <property type="match status" value="1"/>
</dbReference>
<keyword evidence="8" id="KW-1185">Reference proteome</keyword>